<dbReference type="EMBL" id="RBKU01000001">
    <property type="protein sequence ID" value="RKR82499.1"/>
    <property type="molecule type" value="Genomic_DNA"/>
</dbReference>
<evidence type="ECO:0000313" key="1">
    <source>
        <dbReference type="EMBL" id="RKR82499.1"/>
    </source>
</evidence>
<accession>A0A495J3B2</accession>
<proteinExistence type="predicted"/>
<organism evidence="1 2">
    <name type="scientific">Mucilaginibacter gracilis</name>
    <dbReference type="NCBI Taxonomy" id="423350"/>
    <lineage>
        <taxon>Bacteria</taxon>
        <taxon>Pseudomonadati</taxon>
        <taxon>Bacteroidota</taxon>
        <taxon>Sphingobacteriia</taxon>
        <taxon>Sphingobacteriales</taxon>
        <taxon>Sphingobacteriaceae</taxon>
        <taxon>Mucilaginibacter</taxon>
    </lineage>
</organism>
<dbReference type="Proteomes" id="UP000268007">
    <property type="component" value="Unassembled WGS sequence"/>
</dbReference>
<sequence>MGLFITVMHVHRKSQIDVVSALSKELKNRSLDSFTRVDLNDYDDEGVIRKHISSKPGNYYLITQPHGNWTTIIELGVNTDEPFYLNELTTSLSQRLNTYALSFHLHDDDVLYYNLEYSGESIDGYNSNYQYFLNEVPDDSEILSQRHDVKTFIPILPVGKDILDFDAILNEGYWNAFDNNDLDEDGIPNNNSDNNYDVDEENRFFRIGKYLEIFSKTNYPFANWYINLSQLNLNSCYLLKAEKSGGLFSKLFK</sequence>
<gene>
    <name evidence="1" type="ORF">BDD43_2682</name>
</gene>
<dbReference type="AlphaFoldDB" id="A0A495J3B2"/>
<keyword evidence="2" id="KW-1185">Reference proteome</keyword>
<protein>
    <submittedName>
        <fullName evidence="1">Uncharacterized protein</fullName>
    </submittedName>
</protein>
<evidence type="ECO:0000313" key="2">
    <source>
        <dbReference type="Proteomes" id="UP000268007"/>
    </source>
</evidence>
<name>A0A495J3B2_9SPHI</name>
<reference evidence="1 2" key="1">
    <citation type="submission" date="2018-10" db="EMBL/GenBank/DDBJ databases">
        <title>Genomic Encyclopedia of Archaeal and Bacterial Type Strains, Phase II (KMG-II): from individual species to whole genera.</title>
        <authorList>
            <person name="Goeker M."/>
        </authorList>
    </citation>
    <scope>NUCLEOTIDE SEQUENCE [LARGE SCALE GENOMIC DNA]</scope>
    <source>
        <strain evidence="1 2">DSM 18602</strain>
    </source>
</reference>
<comment type="caution">
    <text evidence="1">The sequence shown here is derived from an EMBL/GenBank/DDBJ whole genome shotgun (WGS) entry which is preliminary data.</text>
</comment>